<keyword evidence="3" id="KW-1185">Reference proteome</keyword>
<reference evidence="2 3" key="1">
    <citation type="submission" date="2018-08" db="EMBL/GenBank/DDBJ databases">
        <title>Bacillus chawlae sp. nov., Bacillus glennii sp. nov., and Bacillus saganii sp. nov. Isolated from the Vehicle Assembly Building at Kennedy Space Center where the Viking Spacecraft were Assembled.</title>
        <authorList>
            <person name="Seuylemezian A."/>
            <person name="Vaishampayan P."/>
        </authorList>
    </citation>
    <scope>NUCLEOTIDE SEQUENCE [LARGE SCALE GENOMIC DNA]</scope>
    <source>
        <strain evidence="2 3">V44-8</strain>
    </source>
</reference>
<dbReference type="RefSeq" id="WP_117320652.1">
    <property type="nucleotide sequence ID" value="NZ_QVTD01000001.1"/>
</dbReference>
<dbReference type="OrthoDB" id="2865276at2"/>
<evidence type="ECO:0000313" key="2">
    <source>
        <dbReference type="EMBL" id="RFU66681.1"/>
    </source>
</evidence>
<feature type="signal peptide" evidence="1">
    <location>
        <begin position="1"/>
        <end position="27"/>
    </location>
</feature>
<evidence type="ECO:0000256" key="1">
    <source>
        <dbReference type="SAM" id="SignalP"/>
    </source>
</evidence>
<sequence length="172" mass="19156">MKVFNRIIVILFILTLFVSINAESASAATYVDKDFATLAKKGKLKGISGNIGMTYGSLKKLGKGSIAPSEAFLFHVTKKADYAFFYENSYTKIGTSQKVALIQREIPGYITSKQMQKYFGKPVAKNAYKAGKYYIRIHNNNPSKGKVSVQVGTKRGINSWYTSDEDGIYHIK</sequence>
<comment type="caution">
    <text evidence="2">The sequence shown here is derived from an EMBL/GenBank/DDBJ whole genome shotgun (WGS) entry which is preliminary data.</text>
</comment>
<feature type="chain" id="PRO_5017076946" description="DUF4309 domain-containing protein" evidence="1">
    <location>
        <begin position="28"/>
        <end position="172"/>
    </location>
</feature>
<evidence type="ECO:0000313" key="3">
    <source>
        <dbReference type="Proteomes" id="UP000262939"/>
    </source>
</evidence>
<accession>A0A372LKQ6</accession>
<evidence type="ECO:0008006" key="4">
    <source>
        <dbReference type="Google" id="ProtNLM"/>
    </source>
</evidence>
<keyword evidence="1" id="KW-0732">Signal</keyword>
<dbReference type="Proteomes" id="UP000262939">
    <property type="component" value="Unassembled WGS sequence"/>
</dbReference>
<proteinExistence type="predicted"/>
<dbReference type="AlphaFoldDB" id="A0A372LKQ6"/>
<gene>
    <name evidence="2" type="ORF">D0466_00775</name>
</gene>
<protein>
    <recommendedName>
        <fullName evidence="4">DUF4309 domain-containing protein</fullName>
    </recommendedName>
</protein>
<name>A0A372LKQ6_9BACI</name>
<dbReference type="EMBL" id="QVTD01000001">
    <property type="protein sequence ID" value="RFU66681.1"/>
    <property type="molecule type" value="Genomic_DNA"/>
</dbReference>
<organism evidence="2 3">
    <name type="scientific">Peribacillus glennii</name>
    <dbReference type="NCBI Taxonomy" id="2303991"/>
    <lineage>
        <taxon>Bacteria</taxon>
        <taxon>Bacillati</taxon>
        <taxon>Bacillota</taxon>
        <taxon>Bacilli</taxon>
        <taxon>Bacillales</taxon>
        <taxon>Bacillaceae</taxon>
        <taxon>Peribacillus</taxon>
    </lineage>
</organism>